<feature type="domain" description="Sushi" evidence="17">
    <location>
        <begin position="144"/>
        <end position="206"/>
    </location>
</feature>
<evidence type="ECO:0000256" key="1">
    <source>
        <dbReference type="ARBA" id="ARBA00004613"/>
    </source>
</evidence>
<organism evidence="18 19">
    <name type="scientific">Camelus ferus</name>
    <name type="common">Wild bactrian camel</name>
    <name type="synonym">Camelus bactrianus ferus</name>
    <dbReference type="NCBI Taxonomy" id="419612"/>
    <lineage>
        <taxon>Eukaryota</taxon>
        <taxon>Metazoa</taxon>
        <taxon>Chordata</taxon>
        <taxon>Craniata</taxon>
        <taxon>Vertebrata</taxon>
        <taxon>Euteleostomi</taxon>
        <taxon>Mammalia</taxon>
        <taxon>Eutheria</taxon>
        <taxon>Laurasiatheria</taxon>
        <taxon>Artiodactyla</taxon>
        <taxon>Tylopoda</taxon>
        <taxon>Camelidae</taxon>
        <taxon>Camelus</taxon>
    </lineage>
</organism>
<keyword evidence="9 15" id="KW-1015">Disulfide bond</keyword>
<keyword evidence="5 15" id="KW-0768">Sushi</keyword>
<dbReference type="GO" id="GO:0006957">
    <property type="term" value="P:complement activation, alternative pathway"/>
    <property type="evidence" value="ECO:0007669"/>
    <property type="project" value="UniProtKB-KW"/>
</dbReference>
<evidence type="ECO:0000259" key="17">
    <source>
        <dbReference type="PROSITE" id="PS50923"/>
    </source>
</evidence>
<feature type="domain" description="Sushi" evidence="17">
    <location>
        <begin position="688"/>
        <end position="745"/>
    </location>
</feature>
<evidence type="ECO:0000256" key="5">
    <source>
        <dbReference type="ARBA" id="ARBA00022659"/>
    </source>
</evidence>
<feature type="disulfide bond" evidence="15">
    <location>
        <begin position="114"/>
        <end position="141"/>
    </location>
</feature>
<sequence length="1237" mass="139471">MRFPAKIVWLMLWAACVAEDCTEPPPRKQTEILSGSWTAQTYQEGTQAIYKCHPGYRTLGSIVMACIGGKWVSLHPSRICQKKPCGHPGDTRFGSFHLAEGTKFEYGAKVVYTCDEGYQMLGEQNFRECETNGWSNSVPVCEVTKCSPVTEPENGILSGAQEPSQEYTFGQVVQFECNSGYMLDGPKQIHCSTGGMWSEEKPKCVEIACRPPDISHGYPVSPKEIYKAKERMQYKCARGYEYSERGDTVCTKFGWVPAPSCREKTCDPPHIPNGFYTPELTKYRADDKISYECKTGFYPAIHGNTATCTGSGWQPAPRCTLKPCDFPVIKHGSLYYPYRHYFPARVGQEVHYYCDRYYVPPSGNYWASLRCTREGWSPEIPCLRQCTFNYLENGQVPYREEKYLQGKTVKVSCFNGFSLQNNQNTMTCTENGWSPPAKCVRVKTCSKSDINIENGYFSESEFTYPLNTQTQYKCKPGYVTEDGETSGSLTCLQSGWSAQPVCIKSCDKPVFENARAKSGSEGAWFKLNEELHYECLQGFESPGGNTTGTIVCRVDGWSDKPTCYERECNIPKIEAYLDVYPKENKYKVGNVLKFSCRERLTMVGADSVQCYHFGWSPDIPTCKGRVKPCGPPPLLLNAEVKDMQKEEYRHSEVVEYVCSPRFLMKGSHKIQCVDGEWTALPVCVEETSTCGDIPNLDHGSVGASDPPYHHGDSVEFSCKEAFTMIGPRSITCISGKWTQLPKCIATDELERCKWLKIPGSETKLHDNAEFDHNTNQSYKCRGKPEHKYSVCINGRWDPELTCEEEAQVQLCPPPPQFPNTRSMTTTVNYQNGEKVSVLCQENYINQDAEEIECKDGRWWSIPHCVEKISCSQPPHIDHGTIQSYSSIEERGEILEPRVYAHGTKLNYTCEDGFTLSEEDGTTCYMGKWSSPPRCVGLPCEPPPPSIPNGVLSHTSDSYQYGEEVTYDCVKGFGTDGPASIRCLGGKWSNPPECIDTSCVNLPHFEDAVLTSKRKKSYKSGEKLTFKCQLYYKLDGSNTVECINSKWIGRPACRDVSCVNPPSVENAALQNPKPRYQSGERVRYECLKPYDLFGDVEVTCLNGTWTKPPQCKDSQGKCGPPPPIDNGDITSFPLPVYPPGSTVEYQCQSYYELDGNRNVICRNGEWSEPPKCLEACVISQEMMEKHNIELRWRYAKKIYSKANDIIEFRCKRGYREKSPARNFRVACREGRVAYPTCG</sequence>
<evidence type="ECO:0000256" key="3">
    <source>
        <dbReference type="ARBA" id="ARBA00022588"/>
    </source>
</evidence>
<keyword evidence="6 16" id="KW-0732">Signal</keyword>
<feature type="domain" description="Sushi" evidence="17">
    <location>
        <begin position="264"/>
        <end position="321"/>
    </location>
</feature>
<keyword evidence="11" id="KW-0325">Glycoprotein</keyword>
<gene>
    <name evidence="19" type="primary">CFH</name>
</gene>
<evidence type="ECO:0000256" key="8">
    <source>
        <dbReference type="ARBA" id="ARBA00022859"/>
    </source>
</evidence>
<dbReference type="CDD" id="cd00033">
    <property type="entry name" value="CCP"/>
    <property type="match status" value="17"/>
</dbReference>
<feature type="disulfide bond" evidence="15">
    <location>
        <begin position="1117"/>
        <end position="1160"/>
    </location>
</feature>
<dbReference type="Pfam" id="PF00084">
    <property type="entry name" value="Sushi"/>
    <property type="match status" value="18"/>
</dbReference>
<feature type="domain" description="Sushi" evidence="17">
    <location>
        <begin position="83"/>
        <end position="143"/>
    </location>
</feature>
<keyword evidence="2" id="KW-0964">Secreted</keyword>
<feature type="disulfide bond" evidence="15">
    <location>
        <begin position="629"/>
        <end position="672"/>
    </location>
</feature>
<feature type="domain" description="Sushi" evidence="17">
    <location>
        <begin position="19"/>
        <end position="82"/>
    </location>
</feature>
<accession>A0A8B8RZA2</accession>
<feature type="domain" description="Sushi" evidence="17">
    <location>
        <begin position="1055"/>
        <end position="1112"/>
    </location>
</feature>
<feature type="domain" description="Sushi" evidence="17">
    <location>
        <begin position="809"/>
        <end position="866"/>
    </location>
</feature>
<feature type="disulfide bond" evidence="15">
    <location>
        <begin position="998"/>
        <end position="1041"/>
    </location>
</feature>
<feature type="signal peptide" evidence="16">
    <location>
        <begin position="1"/>
        <end position="18"/>
    </location>
</feature>
<dbReference type="InterPro" id="IPR000436">
    <property type="entry name" value="Sushi_SCR_CCP_dom"/>
</dbReference>
<feature type="domain" description="Sushi" evidence="17">
    <location>
        <begin position="207"/>
        <end position="263"/>
    </location>
</feature>
<feature type="domain" description="Sushi" evidence="17">
    <location>
        <begin position="443"/>
        <end position="504"/>
    </location>
</feature>
<evidence type="ECO:0000313" key="18">
    <source>
        <dbReference type="Proteomes" id="UP000694856"/>
    </source>
</evidence>
<evidence type="ECO:0000256" key="4">
    <source>
        <dbReference type="ARBA" id="ARBA00022641"/>
    </source>
</evidence>
<dbReference type="FunFam" id="2.10.70.10:FF:000014">
    <property type="entry name" value="Membrane cofactor protein"/>
    <property type="match status" value="1"/>
</dbReference>
<feature type="domain" description="Sushi" evidence="17">
    <location>
        <begin position="868"/>
        <end position="936"/>
    </location>
</feature>
<feature type="domain" description="Sushi" evidence="17">
    <location>
        <begin position="996"/>
        <end position="1054"/>
    </location>
</feature>
<reference evidence="19" key="1">
    <citation type="submission" date="2025-08" db="UniProtKB">
        <authorList>
            <consortium name="RefSeq"/>
        </authorList>
    </citation>
    <scope>IDENTIFICATION</scope>
    <source>
        <tissue evidence="19">Ear skin</tissue>
    </source>
</reference>
<evidence type="ECO:0000256" key="9">
    <source>
        <dbReference type="ARBA" id="ARBA00023157"/>
    </source>
</evidence>
<keyword evidence="18" id="KW-1185">Reference proteome</keyword>
<protein>
    <recommendedName>
        <fullName evidence="14">Complement factor H</fullName>
    </recommendedName>
</protein>
<dbReference type="AlphaFoldDB" id="A0A8B8RZA2"/>
<evidence type="ECO:0000256" key="14">
    <source>
        <dbReference type="ARBA" id="ARBA00073358"/>
    </source>
</evidence>
<dbReference type="SUPFAM" id="SSF57535">
    <property type="entry name" value="Complement control module/SCR domain"/>
    <property type="match status" value="19"/>
</dbReference>
<comment type="subcellular location">
    <subcellularLocation>
        <location evidence="1">Secreted</location>
    </subcellularLocation>
</comment>
<comment type="subunit">
    <text evidence="13">Homodimer. Also forms homooligomers. Interacts with complement protein C3b; this interaction inhibits complement activation. Interacts with complement protein C3d. Interacts with CR3/ITGAM; this interaction mediates adhesion of neutrophils to pathogens leading to pathogen clearance.</text>
</comment>
<dbReference type="FunFam" id="2.10.70.10:FF:000054">
    <property type="entry name" value="Complement inhibitory factor H"/>
    <property type="match status" value="1"/>
</dbReference>
<dbReference type="PANTHER" id="PTHR45785:SF7">
    <property type="entry name" value="COMPLEMENT FACTOR H"/>
    <property type="match status" value="1"/>
</dbReference>
<keyword evidence="4" id="KW-0765">Sulfation</keyword>
<feature type="domain" description="Sushi" evidence="17">
    <location>
        <begin position="937"/>
        <end position="995"/>
    </location>
</feature>
<comment type="function">
    <text evidence="12">Glycoprotein that plays an essential role in maintaining a well-balanced immune response by modulating complement activation. Acts as a soluble inhibitor of complement, where its binding to self markers such as glycan structures prevents complement activation and amplification on cell surfaces. Accelerates the decay of the complement alternative pathway (AP) C3 convertase C3bBb, thus preventing local formation of more C3b, the central player of the complement amplification loop. As a cofactor of the serine protease factor I, CFH also regulates proteolytic degradation of already-deposited C3b. In addition, mediates several cellular responses through interaction with specific receptors. For example, interacts with CR3/ITGAM receptor and thereby mediates the adhesion of human neutrophils to different pathogens. In turn, these pathogens are phagocytosed and destroyed.</text>
</comment>
<evidence type="ECO:0000256" key="2">
    <source>
        <dbReference type="ARBA" id="ARBA00022525"/>
    </source>
</evidence>
<evidence type="ECO:0000256" key="16">
    <source>
        <dbReference type="SAM" id="SignalP"/>
    </source>
</evidence>
<dbReference type="KEGG" id="cfr:102507941"/>
<evidence type="ECO:0000256" key="11">
    <source>
        <dbReference type="ARBA" id="ARBA00023180"/>
    </source>
</evidence>
<evidence type="ECO:0000256" key="15">
    <source>
        <dbReference type="PROSITE-ProRule" id="PRU00302"/>
    </source>
</evidence>
<dbReference type="FunFam" id="2.10.70.10:FF:000060">
    <property type="entry name" value="Complement inhibitory factor H"/>
    <property type="match status" value="1"/>
</dbReference>
<comment type="caution">
    <text evidence="15">Lacks conserved residue(s) required for the propagation of feature annotation.</text>
</comment>
<keyword evidence="7" id="KW-0677">Repeat</keyword>
<evidence type="ECO:0000256" key="13">
    <source>
        <dbReference type="ARBA" id="ARBA00062308"/>
    </source>
</evidence>
<keyword evidence="10" id="KW-0179">Complement alternate pathway</keyword>
<feature type="domain" description="Sushi" evidence="17">
    <location>
        <begin position="1115"/>
        <end position="1173"/>
    </location>
</feature>
<feature type="chain" id="PRO_5034474050" description="Complement factor H" evidence="16">
    <location>
        <begin position="19"/>
        <end position="1237"/>
    </location>
</feature>
<dbReference type="CTD" id="3075"/>
<evidence type="ECO:0000256" key="12">
    <source>
        <dbReference type="ARBA" id="ARBA00055185"/>
    </source>
</evidence>
<dbReference type="Gene3D" id="2.10.70.10">
    <property type="entry name" value="Complement Module, domain 1"/>
    <property type="match status" value="20"/>
</dbReference>
<dbReference type="RefSeq" id="XP_032322679.1">
    <property type="nucleotide sequence ID" value="XM_032466788.1"/>
</dbReference>
<name>A0A8B8RZA2_CAMFR</name>
<keyword evidence="8" id="KW-0391">Immunity</keyword>
<evidence type="ECO:0000256" key="10">
    <source>
        <dbReference type="ARBA" id="ARBA00023162"/>
    </source>
</evidence>
<dbReference type="InterPro" id="IPR035976">
    <property type="entry name" value="Sushi/SCR/CCP_sf"/>
</dbReference>
<proteinExistence type="predicted"/>
<dbReference type="PANTHER" id="PTHR45785">
    <property type="entry name" value="COMPLEMENT FACTOR H-RELATED"/>
    <property type="match status" value="1"/>
</dbReference>
<feature type="disulfide bond" evidence="15">
    <location>
        <begin position="939"/>
        <end position="982"/>
    </location>
</feature>
<keyword evidence="3" id="KW-0399">Innate immunity</keyword>
<dbReference type="InterPro" id="IPR051503">
    <property type="entry name" value="ComplSys_Reg/VirEntry_Med"/>
</dbReference>
<dbReference type="FunFam" id="2.10.70.10:FF:000130">
    <property type="entry name" value="Complement factor H"/>
    <property type="match status" value="1"/>
</dbReference>
<dbReference type="SMART" id="SM00032">
    <property type="entry name" value="CCP"/>
    <property type="match status" value="19"/>
</dbReference>
<dbReference type="GO" id="GO:0005576">
    <property type="term" value="C:extracellular region"/>
    <property type="evidence" value="ECO:0007669"/>
    <property type="project" value="UniProtKB-SubCell"/>
</dbReference>
<evidence type="ECO:0000256" key="6">
    <source>
        <dbReference type="ARBA" id="ARBA00022729"/>
    </source>
</evidence>
<feature type="disulfide bond" evidence="15">
    <location>
        <begin position="177"/>
        <end position="204"/>
    </location>
</feature>
<dbReference type="FunFam" id="2.10.70.10:FF:000026">
    <property type="entry name" value="Complement inhibitory factor H"/>
    <property type="match status" value="4"/>
</dbReference>
<dbReference type="GeneID" id="102507941"/>
<dbReference type="Proteomes" id="UP000694856">
    <property type="component" value="Chromosome 23"/>
</dbReference>
<feature type="domain" description="Sushi" evidence="17">
    <location>
        <begin position="627"/>
        <end position="685"/>
    </location>
</feature>
<feature type="domain" description="Sushi" evidence="17">
    <location>
        <begin position="566"/>
        <end position="624"/>
    </location>
</feature>
<dbReference type="PROSITE" id="PS50923">
    <property type="entry name" value="SUSHI"/>
    <property type="match status" value="16"/>
</dbReference>
<evidence type="ECO:0000256" key="7">
    <source>
        <dbReference type="ARBA" id="ARBA00022737"/>
    </source>
</evidence>
<feature type="domain" description="Sushi" evidence="17">
    <location>
        <begin position="384"/>
        <end position="441"/>
    </location>
</feature>
<evidence type="ECO:0000313" key="19">
    <source>
        <dbReference type="RefSeq" id="XP_032322679.1"/>
    </source>
</evidence>